<dbReference type="SUPFAM" id="SSF144232">
    <property type="entry name" value="HIT/MYND zinc finger-like"/>
    <property type="match status" value="1"/>
</dbReference>
<comment type="subunit">
    <text evidence="10">Thyroid receptor interacting proteins (TRIPs) specifically interact with the ligand binding domain of the thyroid receptor (TR). Requires the presence of thyroid hormone for its interaction. Interacts with NUFIP1. Interacts (via HIT-type zinc finger) with the RUVBL1/RUVBL2 complex in the presence of ADP.</text>
</comment>
<evidence type="ECO:0000256" key="10">
    <source>
        <dbReference type="ARBA" id="ARBA00046946"/>
    </source>
</evidence>
<comment type="subcellular location">
    <subcellularLocation>
        <location evidence="2">Cytoplasm</location>
    </subcellularLocation>
    <subcellularLocation>
        <location evidence="1">Nucleus</location>
    </subcellularLocation>
</comment>
<organism evidence="13 14">
    <name type="scientific">Drosophila lebanonensis</name>
    <name type="common">Fruit fly</name>
    <name type="synonym">Scaptodrosophila lebanonensis</name>
    <dbReference type="NCBI Taxonomy" id="7225"/>
    <lineage>
        <taxon>Eukaryota</taxon>
        <taxon>Metazoa</taxon>
        <taxon>Ecdysozoa</taxon>
        <taxon>Arthropoda</taxon>
        <taxon>Hexapoda</taxon>
        <taxon>Insecta</taxon>
        <taxon>Pterygota</taxon>
        <taxon>Neoptera</taxon>
        <taxon>Endopterygota</taxon>
        <taxon>Diptera</taxon>
        <taxon>Brachycera</taxon>
        <taxon>Muscomorpha</taxon>
        <taxon>Ephydroidea</taxon>
        <taxon>Drosophilidae</taxon>
        <taxon>Scaptodrosophila</taxon>
    </lineage>
</organism>
<dbReference type="CDD" id="cd23024">
    <property type="entry name" value="zf-HIT_ZNHIT2-3"/>
    <property type="match status" value="1"/>
</dbReference>
<dbReference type="GO" id="GO:0005634">
    <property type="term" value="C:nucleus"/>
    <property type="evidence" value="ECO:0007669"/>
    <property type="project" value="UniProtKB-SubCell"/>
</dbReference>
<dbReference type="OrthoDB" id="18412at2759"/>
<evidence type="ECO:0000256" key="8">
    <source>
        <dbReference type="ARBA" id="ARBA00022833"/>
    </source>
</evidence>
<sequence>MAATCITCEQITRKYKCSKCEAPYCSLACYKSHKGTEECAQLLAAHDDATKFQKLTKTSVDEEEPTLHAPFPTEDTVSPAMLQQLASSEPLRQLLYNPHLRNLLQQIDVALNAQNAMAAAMQEPLFVEFANACLQVVEPMSEAELAELERCS</sequence>
<dbReference type="GO" id="GO:0005737">
    <property type="term" value="C:cytoplasm"/>
    <property type="evidence" value="ECO:0007669"/>
    <property type="project" value="UniProtKB-SubCell"/>
</dbReference>
<evidence type="ECO:0000256" key="6">
    <source>
        <dbReference type="ARBA" id="ARBA00022723"/>
    </source>
</evidence>
<evidence type="ECO:0000256" key="1">
    <source>
        <dbReference type="ARBA" id="ARBA00004123"/>
    </source>
</evidence>
<dbReference type="GO" id="GO:0048254">
    <property type="term" value="P:snoRNA localization"/>
    <property type="evidence" value="ECO:0007669"/>
    <property type="project" value="TreeGrafter"/>
</dbReference>
<keyword evidence="4" id="KW-0963">Cytoplasm</keyword>
<evidence type="ECO:0000256" key="5">
    <source>
        <dbReference type="ARBA" id="ARBA00022553"/>
    </source>
</evidence>
<evidence type="ECO:0000256" key="3">
    <source>
        <dbReference type="ARBA" id="ARBA00021568"/>
    </source>
</evidence>
<evidence type="ECO:0000256" key="2">
    <source>
        <dbReference type="ARBA" id="ARBA00004496"/>
    </source>
</evidence>
<evidence type="ECO:0000256" key="9">
    <source>
        <dbReference type="ARBA" id="ARBA00023242"/>
    </source>
</evidence>
<keyword evidence="7 11" id="KW-0863">Zinc-finger</keyword>
<evidence type="ECO:0000256" key="11">
    <source>
        <dbReference type="PROSITE-ProRule" id="PRU00453"/>
    </source>
</evidence>
<evidence type="ECO:0000256" key="7">
    <source>
        <dbReference type="ARBA" id="ARBA00022771"/>
    </source>
</evidence>
<keyword evidence="6" id="KW-0479">Metal-binding</keyword>
<dbReference type="InterPro" id="IPR051639">
    <property type="entry name" value="BCD1"/>
</dbReference>
<gene>
    <name evidence="14" type="primary">LOC115631992</name>
</gene>
<dbReference type="PANTHER" id="PTHR13483">
    <property type="entry name" value="BOX C_D SNORNA PROTEIN 1-RELATED"/>
    <property type="match status" value="1"/>
</dbReference>
<keyword evidence="5" id="KW-0597">Phosphoprotein</keyword>
<dbReference type="RefSeq" id="XP_030384784.1">
    <property type="nucleotide sequence ID" value="XM_030528924.1"/>
</dbReference>
<evidence type="ECO:0000313" key="13">
    <source>
        <dbReference type="Proteomes" id="UP000504634"/>
    </source>
</evidence>
<dbReference type="Pfam" id="PF21373">
    <property type="entry name" value="ZNHIT3_C"/>
    <property type="match status" value="1"/>
</dbReference>
<reference evidence="14" key="1">
    <citation type="submission" date="2025-08" db="UniProtKB">
        <authorList>
            <consortium name="RefSeq"/>
        </authorList>
    </citation>
    <scope>IDENTIFICATION</scope>
    <source>
        <strain evidence="14">11010-0011.00</strain>
        <tissue evidence="14">Whole body</tissue>
    </source>
</reference>
<evidence type="ECO:0000313" key="14">
    <source>
        <dbReference type="RefSeq" id="XP_030384784.1"/>
    </source>
</evidence>
<keyword evidence="13" id="KW-1185">Reference proteome</keyword>
<dbReference type="Proteomes" id="UP000504634">
    <property type="component" value="Unplaced"/>
</dbReference>
<dbReference type="Pfam" id="PF04438">
    <property type="entry name" value="zf-HIT"/>
    <property type="match status" value="1"/>
</dbReference>
<dbReference type="PANTHER" id="PTHR13483:SF11">
    <property type="entry name" value="ZINC FINGER HIT DOMAIN-CONTAINING PROTEIN 3"/>
    <property type="match status" value="1"/>
</dbReference>
<dbReference type="GO" id="GO:0000463">
    <property type="term" value="P:maturation of LSU-rRNA from tricistronic rRNA transcript (SSU-rRNA, 5.8S rRNA, LSU-rRNA)"/>
    <property type="evidence" value="ECO:0007669"/>
    <property type="project" value="TreeGrafter"/>
</dbReference>
<dbReference type="InterPro" id="IPR048371">
    <property type="entry name" value="ZNHIT3_C"/>
</dbReference>
<protein>
    <recommendedName>
        <fullName evidence="3">Zinc finger HIT domain-containing protein 3</fullName>
    </recommendedName>
</protein>
<feature type="domain" description="HIT-type" evidence="12">
    <location>
        <begin position="5"/>
        <end position="39"/>
    </location>
</feature>
<evidence type="ECO:0000256" key="4">
    <source>
        <dbReference type="ARBA" id="ARBA00022490"/>
    </source>
</evidence>
<accession>A0A6J2U8Y0</accession>
<proteinExistence type="predicted"/>
<dbReference type="GeneID" id="115631992"/>
<dbReference type="GO" id="GO:0070761">
    <property type="term" value="C:pre-snoRNP complex"/>
    <property type="evidence" value="ECO:0007669"/>
    <property type="project" value="TreeGrafter"/>
</dbReference>
<dbReference type="GO" id="GO:0008270">
    <property type="term" value="F:zinc ion binding"/>
    <property type="evidence" value="ECO:0007669"/>
    <property type="project" value="UniProtKB-UniRule"/>
</dbReference>
<evidence type="ECO:0000259" key="12">
    <source>
        <dbReference type="PROSITE" id="PS51083"/>
    </source>
</evidence>
<dbReference type="PROSITE" id="PS51083">
    <property type="entry name" value="ZF_HIT"/>
    <property type="match status" value="1"/>
</dbReference>
<keyword evidence="9" id="KW-0539">Nucleus</keyword>
<dbReference type="GO" id="GO:0000492">
    <property type="term" value="P:box C/D snoRNP assembly"/>
    <property type="evidence" value="ECO:0007669"/>
    <property type="project" value="TreeGrafter"/>
</dbReference>
<keyword evidence="8" id="KW-0862">Zinc</keyword>
<dbReference type="Gene3D" id="3.30.60.190">
    <property type="match status" value="1"/>
</dbReference>
<dbReference type="AlphaFoldDB" id="A0A6J2U8Y0"/>
<name>A0A6J2U8Y0_DROLE</name>
<dbReference type="InterPro" id="IPR007529">
    <property type="entry name" value="Znf_HIT"/>
</dbReference>